<keyword evidence="12" id="KW-0325">Glycoprotein</keyword>
<dbReference type="GO" id="GO:0005788">
    <property type="term" value="C:endoplasmic reticulum lumen"/>
    <property type="evidence" value="ECO:0007669"/>
    <property type="project" value="UniProtKB-SubCell"/>
</dbReference>
<dbReference type="GO" id="GO:0004656">
    <property type="term" value="F:procollagen-proline 4-dioxygenase activity"/>
    <property type="evidence" value="ECO:0007669"/>
    <property type="project" value="UniProtKB-EC"/>
</dbReference>
<dbReference type="Gene3D" id="2.60.120.620">
    <property type="entry name" value="q2cbj1_9rhob like domain"/>
    <property type="match status" value="1"/>
</dbReference>
<dbReference type="PANTHER" id="PTHR10869">
    <property type="entry name" value="PROLYL 4-HYDROXYLASE ALPHA SUBUNIT"/>
    <property type="match status" value="1"/>
</dbReference>
<gene>
    <name evidence="15" type="ORF">AWZ03_010424</name>
</gene>
<dbReference type="PANTHER" id="PTHR10869:SF244">
    <property type="entry name" value="PROLYL 4-HYDROXYLASE SUBUNIT ALPHA-2"/>
    <property type="match status" value="1"/>
</dbReference>
<accession>A0A484B3D8</accession>
<dbReference type="EC" id="1.14.11.2" evidence="5"/>
<dbReference type="Pfam" id="PF13640">
    <property type="entry name" value="2OG-FeII_Oxy_3"/>
    <property type="match status" value="1"/>
</dbReference>
<dbReference type="Gene3D" id="1.25.40.10">
    <property type="entry name" value="Tetratricopeptide repeat domain"/>
    <property type="match status" value="1"/>
</dbReference>
<evidence type="ECO:0000256" key="8">
    <source>
        <dbReference type="ARBA" id="ARBA00022896"/>
    </source>
</evidence>
<comment type="function">
    <text evidence="2">Catalyzes the post-translational formation of 4-hydroxyproline in -Xaa-Pro-Gly- sequences in collagens and other proteins.</text>
</comment>
<dbReference type="GO" id="GO:0031418">
    <property type="term" value="F:L-ascorbic acid binding"/>
    <property type="evidence" value="ECO:0007669"/>
    <property type="project" value="UniProtKB-KW"/>
</dbReference>
<proteinExistence type="inferred from homology"/>
<evidence type="ECO:0000256" key="3">
    <source>
        <dbReference type="ARBA" id="ARBA00004319"/>
    </source>
</evidence>
<dbReference type="Pfam" id="PF08336">
    <property type="entry name" value="P4Ha_N"/>
    <property type="match status" value="1"/>
</dbReference>
<evidence type="ECO:0000256" key="7">
    <source>
        <dbReference type="ARBA" id="ARBA00022824"/>
    </source>
</evidence>
<evidence type="ECO:0000256" key="6">
    <source>
        <dbReference type="ARBA" id="ARBA00022723"/>
    </source>
</evidence>
<feature type="domain" description="Fe2OG dioxygenase" evidence="14">
    <location>
        <begin position="359"/>
        <end position="460"/>
    </location>
</feature>
<evidence type="ECO:0000256" key="2">
    <source>
        <dbReference type="ARBA" id="ARBA00002035"/>
    </source>
</evidence>
<comment type="subcellular location">
    <subcellularLocation>
        <location evidence="3">Endoplasmic reticulum lumen</location>
    </subcellularLocation>
</comment>
<evidence type="ECO:0000256" key="1">
    <source>
        <dbReference type="ARBA" id="ARBA00001961"/>
    </source>
</evidence>
<dbReference type="InterPro" id="IPR011990">
    <property type="entry name" value="TPR-like_helical_dom_sf"/>
</dbReference>
<dbReference type="FunFam" id="2.60.120.620:FF:000011">
    <property type="entry name" value="Prolyl alpha subunit"/>
    <property type="match status" value="1"/>
</dbReference>
<dbReference type="InterPro" id="IPR044862">
    <property type="entry name" value="Pro_4_hyd_alph_FE2OG_OXY"/>
</dbReference>
<reference evidence="15 16" key="1">
    <citation type="journal article" date="2019" name="J. Hered.">
        <title>An Improved Genome Assembly for Drosophila navojoa, the Basal Species in the mojavensis Cluster.</title>
        <authorList>
            <person name="Vanderlinde T."/>
            <person name="Dupim E.G."/>
            <person name="Nazario-Yepiz N.O."/>
            <person name="Carvalho A.B."/>
        </authorList>
    </citation>
    <scope>NUCLEOTIDE SEQUENCE [LARGE SCALE GENOMIC DNA]</scope>
    <source>
        <strain evidence="15">Navoj_Jal97</strain>
        <tissue evidence="15">Whole organism</tissue>
    </source>
</reference>
<feature type="coiled-coil region" evidence="13">
    <location>
        <begin position="12"/>
        <end position="39"/>
    </location>
</feature>
<dbReference type="OrthoDB" id="420380at2759"/>
<name>A0A484B3D8_DRONA</name>
<evidence type="ECO:0000256" key="12">
    <source>
        <dbReference type="ARBA" id="ARBA00023180"/>
    </source>
</evidence>
<keyword evidence="13" id="KW-0175">Coiled coil</keyword>
<dbReference type="InterPro" id="IPR045054">
    <property type="entry name" value="P4HA-like"/>
</dbReference>
<dbReference type="AlphaFoldDB" id="A0A484B3D8"/>
<dbReference type="OMA" id="YKYYSIA"/>
<dbReference type="SMART" id="SM00702">
    <property type="entry name" value="P4Hc"/>
    <property type="match status" value="1"/>
</dbReference>
<evidence type="ECO:0000313" key="15">
    <source>
        <dbReference type="EMBL" id="TDG43159.1"/>
    </source>
</evidence>
<dbReference type="GO" id="GO:0005506">
    <property type="term" value="F:iron ion binding"/>
    <property type="evidence" value="ECO:0007669"/>
    <property type="project" value="InterPro"/>
</dbReference>
<comment type="similarity">
    <text evidence="4">Belongs to the P4HA family.</text>
</comment>
<evidence type="ECO:0000256" key="4">
    <source>
        <dbReference type="ARBA" id="ARBA00006511"/>
    </source>
</evidence>
<evidence type="ECO:0000259" key="14">
    <source>
        <dbReference type="PROSITE" id="PS51471"/>
    </source>
</evidence>
<comment type="caution">
    <text evidence="15">The sequence shown here is derived from an EMBL/GenBank/DDBJ whole genome shotgun (WGS) entry which is preliminary data.</text>
</comment>
<dbReference type="EMBL" id="LSRL02000173">
    <property type="protein sequence ID" value="TDG43159.1"/>
    <property type="molecule type" value="Genomic_DNA"/>
</dbReference>
<dbReference type="Proteomes" id="UP000295192">
    <property type="component" value="Unassembled WGS sequence"/>
</dbReference>
<dbReference type="PROSITE" id="PS51471">
    <property type="entry name" value="FE2OG_OXY"/>
    <property type="match status" value="1"/>
</dbReference>
<keyword evidence="10" id="KW-0560">Oxidoreductase</keyword>
<evidence type="ECO:0000313" key="16">
    <source>
        <dbReference type="Proteomes" id="UP000295192"/>
    </source>
</evidence>
<evidence type="ECO:0000256" key="10">
    <source>
        <dbReference type="ARBA" id="ARBA00023002"/>
    </source>
</evidence>
<comment type="cofactor">
    <cofactor evidence="1">
        <name>L-ascorbate</name>
        <dbReference type="ChEBI" id="CHEBI:38290"/>
    </cofactor>
</comment>
<dbReference type="InterPro" id="IPR013547">
    <property type="entry name" value="P4H_N"/>
</dbReference>
<dbReference type="InterPro" id="IPR006620">
    <property type="entry name" value="Pro_4_hyd_alph"/>
</dbReference>
<keyword evidence="11" id="KW-0408">Iron</keyword>
<protein>
    <recommendedName>
        <fullName evidence="5">procollagen-proline 4-dioxygenase</fullName>
        <ecNumber evidence="5">1.14.11.2</ecNumber>
    </recommendedName>
</protein>
<keyword evidence="9" id="KW-0223">Dioxygenase</keyword>
<dbReference type="Gene3D" id="6.10.140.1460">
    <property type="match status" value="1"/>
</dbReference>
<evidence type="ECO:0000256" key="13">
    <source>
        <dbReference type="SAM" id="Coils"/>
    </source>
</evidence>
<keyword evidence="6" id="KW-0479">Metal-binding</keyword>
<keyword evidence="8" id="KW-0847">Vitamin C</keyword>
<evidence type="ECO:0000256" key="9">
    <source>
        <dbReference type="ARBA" id="ARBA00022964"/>
    </source>
</evidence>
<keyword evidence="16" id="KW-1185">Reference proteome</keyword>
<sequence>MVRLVQLEADFIDNLSSYADELEAKLNKLKSVIPQMRARSKQALLQVENYISNPINAFSLLRRMHEDWQDWNVFMETSVGQSQVNFFNQARAELPTSADLYDACATLFRLQVVYELTVKDMTRGILNGKQYDASLNALDTYAMGKYLIKLDRGLAGEWFTETSEWLKENTLQTPIGDSREKVLLLFAQALLDYKYYSIALTIFDQAVLLANDSADPALLSKRSIIEELSRGEVKEKPEAKSRQTIYEIGCRGQYVQKSGLMCMYKSKSPAFLRLARIKMEVLVLDPLVVIFHDVLSLREIDGLQEIATPHLKRSLVVRYGVNVQAKLRISAGTWVDPKHNNLTLRIERRISDMVDLNLEGSEPFYIIRYGLGGLYKAHYDYFDSNTNDNRLATILFYMNDVEQGGATVFPHFGQTVRPKRGNALFWYNIQHNGTVDTRTLHGGCPVLVGSKWIFTQWIHELPNMFHRPCRKQEPSAA</sequence>
<evidence type="ECO:0000256" key="5">
    <source>
        <dbReference type="ARBA" id="ARBA00012269"/>
    </source>
</evidence>
<organism evidence="15 16">
    <name type="scientific">Drosophila navojoa</name>
    <name type="common">Fruit fly</name>
    <dbReference type="NCBI Taxonomy" id="7232"/>
    <lineage>
        <taxon>Eukaryota</taxon>
        <taxon>Metazoa</taxon>
        <taxon>Ecdysozoa</taxon>
        <taxon>Arthropoda</taxon>
        <taxon>Hexapoda</taxon>
        <taxon>Insecta</taxon>
        <taxon>Pterygota</taxon>
        <taxon>Neoptera</taxon>
        <taxon>Endopterygota</taxon>
        <taxon>Diptera</taxon>
        <taxon>Brachycera</taxon>
        <taxon>Muscomorpha</taxon>
        <taxon>Ephydroidea</taxon>
        <taxon>Drosophilidae</taxon>
        <taxon>Drosophila</taxon>
    </lineage>
</organism>
<keyword evidence="7" id="KW-0256">Endoplasmic reticulum</keyword>
<dbReference type="InterPro" id="IPR005123">
    <property type="entry name" value="Oxoglu/Fe-dep_dioxygenase_dom"/>
</dbReference>
<evidence type="ECO:0000256" key="11">
    <source>
        <dbReference type="ARBA" id="ARBA00023004"/>
    </source>
</evidence>